<name>A0ABW5F619_9BACL</name>
<gene>
    <name evidence="1" type="ORF">ACFSX3_11465</name>
</gene>
<comment type="caution">
    <text evidence="1">The sequence shown here is derived from an EMBL/GenBank/DDBJ whole genome shotgun (WGS) entry which is preliminary data.</text>
</comment>
<keyword evidence="2" id="KW-1185">Reference proteome</keyword>
<dbReference type="EMBL" id="JBHUKY010000021">
    <property type="protein sequence ID" value="MFD2410493.1"/>
    <property type="molecule type" value="Genomic_DNA"/>
</dbReference>
<evidence type="ECO:0000313" key="1">
    <source>
        <dbReference type="EMBL" id="MFD2410493.1"/>
    </source>
</evidence>
<proteinExistence type="predicted"/>
<dbReference type="Pfam" id="PF10946">
    <property type="entry name" value="DUF2625"/>
    <property type="match status" value="1"/>
</dbReference>
<dbReference type="InterPro" id="IPR021239">
    <property type="entry name" value="DUF2625"/>
</dbReference>
<dbReference type="Proteomes" id="UP001597448">
    <property type="component" value="Unassembled WGS sequence"/>
</dbReference>
<reference evidence="2" key="1">
    <citation type="journal article" date="2019" name="Int. J. Syst. Evol. Microbiol.">
        <title>The Global Catalogue of Microorganisms (GCM) 10K type strain sequencing project: providing services to taxonomists for standard genome sequencing and annotation.</title>
        <authorList>
            <consortium name="The Broad Institute Genomics Platform"/>
            <consortium name="The Broad Institute Genome Sequencing Center for Infectious Disease"/>
            <person name="Wu L."/>
            <person name="Ma J."/>
        </authorList>
    </citation>
    <scope>NUCLEOTIDE SEQUENCE [LARGE SCALE GENOMIC DNA]</scope>
    <source>
        <strain evidence="2">CCM 8725</strain>
    </source>
</reference>
<organism evidence="1 2">
    <name type="scientific">Paenibacillus rhizoplanae</name>
    <dbReference type="NCBI Taxonomy" id="1917181"/>
    <lineage>
        <taxon>Bacteria</taxon>
        <taxon>Bacillati</taxon>
        <taxon>Bacillota</taxon>
        <taxon>Bacilli</taxon>
        <taxon>Bacillales</taxon>
        <taxon>Paenibacillaceae</taxon>
        <taxon>Paenibacillus</taxon>
    </lineage>
</organism>
<dbReference type="RefSeq" id="WP_209985850.1">
    <property type="nucleotide sequence ID" value="NZ_JBHSVQ010000001.1"/>
</dbReference>
<evidence type="ECO:0000313" key="2">
    <source>
        <dbReference type="Proteomes" id="UP001597448"/>
    </source>
</evidence>
<protein>
    <submittedName>
        <fullName evidence="1">DUF2625 family protein</fullName>
    </submittedName>
</protein>
<accession>A0ABW5F619</accession>
<sequence>MHLLSVAELVDVENHAWEEIRELLSQGSRTYRLEAAEPEAAAQTLVRLQVSTKSYLGAIAYETGGIVFEHGWITLLGAGAEGIFGSLASWNGLSTADDIPPMPGMLIVAYDAAGGFFGLDTGRFGQTGHIYYYAPDVLQWETTELTYSGFIGWLAEGDLNLFYETFRWEGWEEAVQQLEPGQVMGYYPPLWTKEGSGPLSRKAPASILEAWRSARSEGAINEVE</sequence>